<keyword evidence="3" id="KW-1185">Reference proteome</keyword>
<dbReference type="EMBL" id="CAJNIZ010036925">
    <property type="protein sequence ID" value="CAE7568580.1"/>
    <property type="molecule type" value="Genomic_DNA"/>
</dbReference>
<sequence>ALRAGAPPTEEMNFSNLDANQVSSVVEIPKVQLRSFMTESTRRLLAESAGITELEWDAEMSQVTLSGTVVQVEKAEELLKRAITHCKWGVSEAKVQGLLAQEPCISAKLLLSPMVPGLRQGSFSLGGDKLHVVLGSDASNDLPIKGAVISRIHARFELVPHRGALYIIDLSTNGTFLNGVRLPAKASGKVACFHGDEVVFPESTT</sequence>
<dbReference type="Proteomes" id="UP000649617">
    <property type="component" value="Unassembled WGS sequence"/>
</dbReference>
<dbReference type="InterPro" id="IPR000253">
    <property type="entry name" value="FHA_dom"/>
</dbReference>
<evidence type="ECO:0000313" key="3">
    <source>
        <dbReference type="Proteomes" id="UP000649617"/>
    </source>
</evidence>
<dbReference type="CDD" id="cd00060">
    <property type="entry name" value="FHA"/>
    <property type="match status" value="1"/>
</dbReference>
<feature type="non-terminal residue" evidence="2">
    <location>
        <position position="1"/>
    </location>
</feature>
<dbReference type="Pfam" id="PF00498">
    <property type="entry name" value="FHA"/>
    <property type="match status" value="1"/>
</dbReference>
<feature type="non-terminal residue" evidence="2">
    <location>
        <position position="205"/>
    </location>
</feature>
<dbReference type="SMART" id="SM00240">
    <property type="entry name" value="FHA"/>
    <property type="match status" value="1"/>
</dbReference>
<dbReference type="SUPFAM" id="SSF49879">
    <property type="entry name" value="SMAD/FHA domain"/>
    <property type="match status" value="1"/>
</dbReference>
<protein>
    <recommendedName>
        <fullName evidence="1">FHA domain-containing protein</fullName>
    </recommendedName>
</protein>
<dbReference type="InterPro" id="IPR050923">
    <property type="entry name" value="Cell_Proc_Reg/RNA_Proc"/>
</dbReference>
<dbReference type="PANTHER" id="PTHR23308">
    <property type="entry name" value="NUCLEAR INHIBITOR OF PROTEIN PHOSPHATASE-1"/>
    <property type="match status" value="1"/>
</dbReference>
<dbReference type="AlphaFoldDB" id="A0A812UFD1"/>
<organism evidence="2 3">
    <name type="scientific">Symbiodinium pilosum</name>
    <name type="common">Dinoflagellate</name>
    <dbReference type="NCBI Taxonomy" id="2952"/>
    <lineage>
        <taxon>Eukaryota</taxon>
        <taxon>Sar</taxon>
        <taxon>Alveolata</taxon>
        <taxon>Dinophyceae</taxon>
        <taxon>Suessiales</taxon>
        <taxon>Symbiodiniaceae</taxon>
        <taxon>Symbiodinium</taxon>
    </lineage>
</organism>
<name>A0A812UFD1_SYMPI</name>
<comment type="caution">
    <text evidence="2">The sequence shown here is derived from an EMBL/GenBank/DDBJ whole genome shotgun (WGS) entry which is preliminary data.</text>
</comment>
<gene>
    <name evidence="2" type="ORF">SPIL2461_LOCUS15297</name>
</gene>
<accession>A0A812UFD1</accession>
<evidence type="ECO:0000313" key="2">
    <source>
        <dbReference type="EMBL" id="CAE7568580.1"/>
    </source>
</evidence>
<dbReference type="OrthoDB" id="1305878at2759"/>
<dbReference type="InterPro" id="IPR008984">
    <property type="entry name" value="SMAD_FHA_dom_sf"/>
</dbReference>
<dbReference type="Gene3D" id="2.60.200.20">
    <property type="match status" value="1"/>
</dbReference>
<proteinExistence type="predicted"/>
<dbReference type="PROSITE" id="PS50006">
    <property type="entry name" value="FHA_DOMAIN"/>
    <property type="match status" value="1"/>
</dbReference>
<evidence type="ECO:0000259" key="1">
    <source>
        <dbReference type="PROSITE" id="PS50006"/>
    </source>
</evidence>
<feature type="domain" description="FHA" evidence="1">
    <location>
        <begin position="132"/>
        <end position="182"/>
    </location>
</feature>
<reference evidence="2" key="1">
    <citation type="submission" date="2021-02" db="EMBL/GenBank/DDBJ databases">
        <authorList>
            <person name="Dougan E. K."/>
            <person name="Rhodes N."/>
            <person name="Thang M."/>
            <person name="Chan C."/>
        </authorList>
    </citation>
    <scope>NUCLEOTIDE SEQUENCE</scope>
</reference>